<dbReference type="Pfam" id="PF01381">
    <property type="entry name" value="HTH_3"/>
    <property type="match status" value="1"/>
</dbReference>
<proteinExistence type="predicted"/>
<sequence>MSVPSELREIDEANMENNVKKHFIAEWRQEKCLSQTELARLIDLTPSSISQIESGRTGYTQATLEKIGEALKVSPATLLSCNPLELVYEAEEDAKYQFLPEVENLLRSMSTIQRALALELLLAIKKNDELSQKWERIKNPPPKEGFALHRPVPDERFRMR</sequence>
<reference evidence="5 6" key="1">
    <citation type="submission" date="2020-08" db="EMBL/GenBank/DDBJ databases">
        <title>Genomic Encyclopedia of Type Strains, Phase IV (KMG-IV): sequencing the most valuable type-strain genomes for metagenomic binning, comparative biology and taxonomic classification.</title>
        <authorList>
            <person name="Goeker M."/>
        </authorList>
    </citation>
    <scope>NUCLEOTIDE SEQUENCE [LARGE SCALE GENOMIC DNA]</scope>
    <source>
        <strain evidence="5 6">DSM 22336</strain>
    </source>
</reference>
<evidence type="ECO:0000256" key="3">
    <source>
        <dbReference type="ARBA" id="ARBA00023163"/>
    </source>
</evidence>
<keyword evidence="1" id="KW-0805">Transcription regulation</keyword>
<dbReference type="Proteomes" id="UP000555393">
    <property type="component" value="Unassembled WGS sequence"/>
</dbReference>
<dbReference type="CDD" id="cd00093">
    <property type="entry name" value="HTH_XRE"/>
    <property type="match status" value="1"/>
</dbReference>
<dbReference type="InterPro" id="IPR010982">
    <property type="entry name" value="Lambda_DNA-bd_dom_sf"/>
</dbReference>
<dbReference type="PROSITE" id="PS50943">
    <property type="entry name" value="HTH_CROC1"/>
    <property type="match status" value="1"/>
</dbReference>
<keyword evidence="2" id="KW-0238">DNA-binding</keyword>
<evidence type="ECO:0000313" key="6">
    <source>
        <dbReference type="Proteomes" id="UP000555393"/>
    </source>
</evidence>
<keyword evidence="6" id="KW-1185">Reference proteome</keyword>
<dbReference type="GO" id="GO:0003700">
    <property type="term" value="F:DNA-binding transcription factor activity"/>
    <property type="evidence" value="ECO:0007669"/>
    <property type="project" value="TreeGrafter"/>
</dbReference>
<dbReference type="EMBL" id="JACIIU010000058">
    <property type="protein sequence ID" value="MBB6262659.1"/>
    <property type="molecule type" value="Genomic_DNA"/>
</dbReference>
<dbReference type="InterPro" id="IPR001387">
    <property type="entry name" value="Cro/C1-type_HTH"/>
</dbReference>
<feature type="domain" description="HTH cro/C1-type" evidence="4">
    <location>
        <begin position="24"/>
        <end position="78"/>
    </location>
</feature>
<evidence type="ECO:0000256" key="2">
    <source>
        <dbReference type="ARBA" id="ARBA00023125"/>
    </source>
</evidence>
<accession>A0A841M4G8</accession>
<dbReference type="GO" id="GO:0005829">
    <property type="term" value="C:cytosol"/>
    <property type="evidence" value="ECO:0007669"/>
    <property type="project" value="TreeGrafter"/>
</dbReference>
<dbReference type="RefSeq" id="WP_184224860.1">
    <property type="nucleotide sequence ID" value="NZ_JACIIU010000058.1"/>
</dbReference>
<protein>
    <submittedName>
        <fullName evidence="5">Transcriptional regulator with XRE-family HTH domain</fullName>
    </submittedName>
</protein>
<dbReference type="PANTHER" id="PTHR46797:SF23">
    <property type="entry name" value="HTH-TYPE TRANSCRIPTIONAL REGULATOR SUTR"/>
    <property type="match status" value="1"/>
</dbReference>
<dbReference type="SUPFAM" id="SSF47413">
    <property type="entry name" value="lambda repressor-like DNA-binding domains"/>
    <property type="match status" value="1"/>
</dbReference>
<name>A0A841M4G8_9HYPH</name>
<dbReference type="AlphaFoldDB" id="A0A841M4G8"/>
<dbReference type="PANTHER" id="PTHR46797">
    <property type="entry name" value="HTH-TYPE TRANSCRIPTIONAL REGULATOR"/>
    <property type="match status" value="1"/>
</dbReference>
<dbReference type="Gene3D" id="1.10.260.40">
    <property type="entry name" value="lambda repressor-like DNA-binding domains"/>
    <property type="match status" value="1"/>
</dbReference>
<dbReference type="SMART" id="SM00530">
    <property type="entry name" value="HTH_XRE"/>
    <property type="match status" value="1"/>
</dbReference>
<evidence type="ECO:0000256" key="1">
    <source>
        <dbReference type="ARBA" id="ARBA00023015"/>
    </source>
</evidence>
<evidence type="ECO:0000313" key="5">
    <source>
        <dbReference type="EMBL" id="MBB6262659.1"/>
    </source>
</evidence>
<keyword evidence="3" id="KW-0804">Transcription</keyword>
<organism evidence="5 6">
    <name type="scientific">Paenochrobactrum gallinarii</name>
    <dbReference type="NCBI Taxonomy" id="643673"/>
    <lineage>
        <taxon>Bacteria</taxon>
        <taxon>Pseudomonadati</taxon>
        <taxon>Pseudomonadota</taxon>
        <taxon>Alphaproteobacteria</taxon>
        <taxon>Hyphomicrobiales</taxon>
        <taxon>Brucellaceae</taxon>
        <taxon>Paenochrobactrum</taxon>
    </lineage>
</organism>
<comment type="caution">
    <text evidence="5">The sequence shown here is derived from an EMBL/GenBank/DDBJ whole genome shotgun (WGS) entry which is preliminary data.</text>
</comment>
<dbReference type="InterPro" id="IPR050807">
    <property type="entry name" value="TransReg_Diox_bact_type"/>
</dbReference>
<evidence type="ECO:0000259" key="4">
    <source>
        <dbReference type="PROSITE" id="PS50943"/>
    </source>
</evidence>
<gene>
    <name evidence="5" type="ORF">FHS77_003241</name>
</gene>
<dbReference type="GO" id="GO:0003677">
    <property type="term" value="F:DNA binding"/>
    <property type="evidence" value="ECO:0007669"/>
    <property type="project" value="UniProtKB-KW"/>
</dbReference>